<dbReference type="OMA" id="ANLTMFT"/>
<keyword evidence="20" id="KW-1185">Reference proteome</keyword>
<reference evidence="19 20" key="1">
    <citation type="journal article" date="2015" name="Genome Biol. Evol.">
        <title>Phylogenomic analyses indicate that early fungi evolved digesting cell walls of algal ancestors of land plants.</title>
        <authorList>
            <person name="Chang Y."/>
            <person name="Wang S."/>
            <person name="Sekimoto S."/>
            <person name="Aerts A.L."/>
            <person name="Choi C."/>
            <person name="Clum A."/>
            <person name="LaButti K.M."/>
            <person name="Lindquist E.A."/>
            <person name="Yee Ngan C."/>
            <person name="Ohm R.A."/>
            <person name="Salamov A.A."/>
            <person name="Grigoriev I.V."/>
            <person name="Spatafora J.W."/>
            <person name="Berbee M.L."/>
        </authorList>
    </citation>
    <scope>NUCLEOTIDE SEQUENCE [LARGE SCALE GENOMIC DNA]</scope>
    <source>
        <strain evidence="19 20">NRRL 28638</strain>
    </source>
</reference>
<protein>
    <recommendedName>
        <fullName evidence="5">RING-type E3 ubiquitin transferase</fullName>
        <ecNumber evidence="5">2.3.2.27</ecNumber>
    </recommendedName>
</protein>
<gene>
    <name evidence="19" type="ORF">CONCODRAFT_1935</name>
</gene>
<name>A0A137PIN5_CONC2</name>
<keyword evidence="14 17" id="KW-0472">Membrane</keyword>
<feature type="compositionally biased region" description="Pro residues" evidence="16">
    <location>
        <begin position="353"/>
        <end position="376"/>
    </location>
</feature>
<feature type="compositionally biased region" description="Polar residues" evidence="16">
    <location>
        <begin position="435"/>
        <end position="446"/>
    </location>
</feature>
<dbReference type="GO" id="GO:0043161">
    <property type="term" value="P:proteasome-mediated ubiquitin-dependent protein catabolic process"/>
    <property type="evidence" value="ECO:0007669"/>
    <property type="project" value="TreeGrafter"/>
</dbReference>
<dbReference type="STRING" id="796925.A0A137PIN5"/>
<dbReference type="Proteomes" id="UP000070444">
    <property type="component" value="Unassembled WGS sequence"/>
</dbReference>
<comment type="similarity">
    <text evidence="4">Belongs to the HRD1 family.</text>
</comment>
<feature type="compositionally biased region" description="Low complexity" evidence="16">
    <location>
        <begin position="377"/>
        <end position="389"/>
    </location>
</feature>
<evidence type="ECO:0000256" key="10">
    <source>
        <dbReference type="ARBA" id="ARBA00022786"/>
    </source>
</evidence>
<evidence type="ECO:0000256" key="9">
    <source>
        <dbReference type="ARBA" id="ARBA00022771"/>
    </source>
</evidence>
<dbReference type="PANTHER" id="PTHR22763">
    <property type="entry name" value="RING ZINC FINGER PROTEIN"/>
    <property type="match status" value="1"/>
</dbReference>
<dbReference type="InterPro" id="IPR050731">
    <property type="entry name" value="HRD1_E3_ubiq-ligases"/>
</dbReference>
<evidence type="ECO:0000256" key="15">
    <source>
        <dbReference type="PROSITE-ProRule" id="PRU00175"/>
    </source>
</evidence>
<feature type="transmembrane region" description="Helical" evidence="17">
    <location>
        <begin position="140"/>
        <end position="163"/>
    </location>
</feature>
<dbReference type="GO" id="GO:0005789">
    <property type="term" value="C:endoplasmic reticulum membrane"/>
    <property type="evidence" value="ECO:0007669"/>
    <property type="project" value="UniProtKB-SubCell"/>
</dbReference>
<evidence type="ECO:0000256" key="3">
    <source>
        <dbReference type="ARBA" id="ARBA00004906"/>
    </source>
</evidence>
<dbReference type="InterPro" id="IPR058051">
    <property type="entry name" value="Znf_RING_synoviolin"/>
</dbReference>
<keyword evidence="8" id="KW-0479">Metal-binding</keyword>
<evidence type="ECO:0000313" key="20">
    <source>
        <dbReference type="Proteomes" id="UP000070444"/>
    </source>
</evidence>
<evidence type="ECO:0000256" key="13">
    <source>
        <dbReference type="ARBA" id="ARBA00022989"/>
    </source>
</evidence>
<accession>A0A137PIN5</accession>
<dbReference type="GO" id="GO:0036503">
    <property type="term" value="P:ERAD pathway"/>
    <property type="evidence" value="ECO:0007669"/>
    <property type="project" value="TreeGrafter"/>
</dbReference>
<dbReference type="PROSITE" id="PS50089">
    <property type="entry name" value="ZF_RING_2"/>
    <property type="match status" value="1"/>
</dbReference>
<evidence type="ECO:0000256" key="4">
    <source>
        <dbReference type="ARBA" id="ARBA00010089"/>
    </source>
</evidence>
<comment type="pathway">
    <text evidence="3">Protein modification; protein ubiquitination.</text>
</comment>
<dbReference type="InterPro" id="IPR013083">
    <property type="entry name" value="Znf_RING/FYVE/PHD"/>
</dbReference>
<feature type="domain" description="RING-type" evidence="18">
    <location>
        <begin position="291"/>
        <end position="345"/>
    </location>
</feature>
<organism evidence="19 20">
    <name type="scientific">Conidiobolus coronatus (strain ATCC 28846 / CBS 209.66 / NRRL 28638)</name>
    <name type="common">Delacroixia coronata</name>
    <dbReference type="NCBI Taxonomy" id="796925"/>
    <lineage>
        <taxon>Eukaryota</taxon>
        <taxon>Fungi</taxon>
        <taxon>Fungi incertae sedis</taxon>
        <taxon>Zoopagomycota</taxon>
        <taxon>Entomophthoromycotina</taxon>
        <taxon>Entomophthoromycetes</taxon>
        <taxon>Entomophthorales</taxon>
        <taxon>Ancylistaceae</taxon>
        <taxon>Conidiobolus</taxon>
    </lineage>
</organism>
<dbReference type="Gene3D" id="3.30.40.10">
    <property type="entry name" value="Zinc/RING finger domain, C3HC4 (zinc finger)"/>
    <property type="match status" value="1"/>
</dbReference>
<dbReference type="Pfam" id="PF12678">
    <property type="entry name" value="zf-rbx1"/>
    <property type="match status" value="1"/>
</dbReference>
<dbReference type="InterPro" id="IPR057992">
    <property type="entry name" value="TPR_SYVN1_N"/>
</dbReference>
<evidence type="ECO:0000256" key="14">
    <source>
        <dbReference type="ARBA" id="ARBA00023136"/>
    </source>
</evidence>
<dbReference type="GO" id="GO:0008270">
    <property type="term" value="F:zinc ion binding"/>
    <property type="evidence" value="ECO:0007669"/>
    <property type="project" value="UniProtKB-KW"/>
</dbReference>
<feature type="transmembrane region" description="Helical" evidence="17">
    <location>
        <begin position="100"/>
        <end position="119"/>
    </location>
</feature>
<dbReference type="GO" id="GO:0061630">
    <property type="term" value="F:ubiquitin protein ligase activity"/>
    <property type="evidence" value="ECO:0007669"/>
    <property type="project" value="UniProtKB-EC"/>
</dbReference>
<evidence type="ECO:0000256" key="6">
    <source>
        <dbReference type="ARBA" id="ARBA00022679"/>
    </source>
</evidence>
<dbReference type="EMBL" id="KQ964419">
    <property type="protein sequence ID" value="KXN74868.1"/>
    <property type="molecule type" value="Genomic_DNA"/>
</dbReference>
<evidence type="ECO:0000256" key="17">
    <source>
        <dbReference type="SAM" id="Phobius"/>
    </source>
</evidence>
<feature type="region of interest" description="Disordered" evidence="16">
    <location>
        <begin position="549"/>
        <end position="583"/>
    </location>
</feature>
<comment type="catalytic activity">
    <reaction evidence="1">
        <text>S-ubiquitinyl-[E2 ubiquitin-conjugating enzyme]-L-cysteine + [acceptor protein]-L-lysine = [E2 ubiquitin-conjugating enzyme]-L-cysteine + N(6)-ubiquitinyl-[acceptor protein]-L-lysine.</text>
        <dbReference type="EC" id="2.3.2.27"/>
    </reaction>
</comment>
<dbReference type="SMART" id="SM00184">
    <property type="entry name" value="RING"/>
    <property type="match status" value="1"/>
</dbReference>
<evidence type="ECO:0000256" key="1">
    <source>
        <dbReference type="ARBA" id="ARBA00000900"/>
    </source>
</evidence>
<evidence type="ECO:0000256" key="16">
    <source>
        <dbReference type="SAM" id="MobiDB-lite"/>
    </source>
</evidence>
<evidence type="ECO:0000256" key="2">
    <source>
        <dbReference type="ARBA" id="ARBA00004477"/>
    </source>
</evidence>
<keyword evidence="12" id="KW-0862">Zinc</keyword>
<keyword evidence="10" id="KW-0833">Ubl conjugation pathway</keyword>
<dbReference type="Pfam" id="PF25563">
    <property type="entry name" value="TPR_SYVN1_N"/>
    <property type="match status" value="1"/>
</dbReference>
<keyword evidence="11" id="KW-0256">Endoplasmic reticulum</keyword>
<evidence type="ECO:0000256" key="5">
    <source>
        <dbReference type="ARBA" id="ARBA00012483"/>
    </source>
</evidence>
<feature type="transmembrane region" description="Helical" evidence="17">
    <location>
        <begin position="210"/>
        <end position="231"/>
    </location>
</feature>
<proteinExistence type="inferred from homology"/>
<dbReference type="InterPro" id="IPR024766">
    <property type="entry name" value="Znf_RING_H2"/>
</dbReference>
<keyword evidence="9 15" id="KW-0863">Zinc-finger</keyword>
<evidence type="ECO:0000256" key="7">
    <source>
        <dbReference type="ARBA" id="ARBA00022692"/>
    </source>
</evidence>
<evidence type="ECO:0000313" key="19">
    <source>
        <dbReference type="EMBL" id="KXN74868.1"/>
    </source>
</evidence>
<dbReference type="SUPFAM" id="SSF57850">
    <property type="entry name" value="RING/U-box"/>
    <property type="match status" value="1"/>
</dbReference>
<dbReference type="PANTHER" id="PTHR22763:SF184">
    <property type="entry name" value="E3 UBIQUITIN-PROTEIN LIGASE SYNOVIOLIN"/>
    <property type="match status" value="1"/>
</dbReference>
<feature type="compositionally biased region" description="Polar residues" evidence="16">
    <location>
        <begin position="390"/>
        <end position="416"/>
    </location>
</feature>
<feature type="transmembrane region" description="Helical" evidence="17">
    <location>
        <begin position="43"/>
        <end position="64"/>
    </location>
</feature>
<comment type="subcellular location">
    <subcellularLocation>
        <location evidence="2">Endoplasmic reticulum membrane</location>
        <topology evidence="2">Multi-pass membrane protein</topology>
    </subcellularLocation>
</comment>
<dbReference type="InterPro" id="IPR001841">
    <property type="entry name" value="Znf_RING"/>
</dbReference>
<feature type="compositionally biased region" description="Low complexity" evidence="16">
    <location>
        <begin position="417"/>
        <end position="428"/>
    </location>
</feature>
<feature type="compositionally biased region" description="Polar residues" evidence="16">
    <location>
        <begin position="563"/>
        <end position="583"/>
    </location>
</feature>
<keyword evidence="6" id="KW-0808">Transferase</keyword>
<keyword evidence="7 17" id="KW-0812">Transmembrane</keyword>
<sequence length="583" mass="65728">MGFLAYGAVSLSLSAIVLFHTFCTTTNYFAATIYLSNSNTSLMIMFNAGIYLTVMLGKLLQYIFFGPLRAIEVEHLYERSWFAVTETCLAMTIFKSSFDSQFIILFVTLLFIKTFHWLVQDRIELIEQADATPVSFHVKMLALIGLLGIVDTSFILYTFQYSLVNEVDMIIVFGFEYTILAINLIATFFKYIIYCIDSRSEESWESKSIYIFYLELVTDLFKLIVYVGFFMKVVSPLGIPLHMLRDIYITLKTFIQKCRDLVRYRQATRNMNERYPDATVEELQRMSDPTCIICREEMIHRDQLASPAQRITNAETPKKLPCNHIFHFNCLRSWLERQQSCPTCRTPVFNQPEPTPQPAPAPAVPAPQPANEPQPQPQHQQQPEPQPSQTVDNNVAGSSNNVGESSDTNNQVNNQPSTSDSTATATTTINPPPYSNSDSTNSVPLNSNINNLIQQHIQRGDRLPILSGVRDISGSPSSEVQRLIPISQLPENALNLNTTSNLAQLQLLPEQQLQQLDFESRDAIAERLRAVSEAQSQLHDISIKLAQALSSTDPRFVPETSHESQSNTESEVQSSIPTSPNNP</sequence>
<feature type="region of interest" description="Disordered" evidence="16">
    <location>
        <begin position="352"/>
        <end position="446"/>
    </location>
</feature>
<dbReference type="OrthoDB" id="7759664at2759"/>
<keyword evidence="13 17" id="KW-1133">Transmembrane helix</keyword>
<evidence type="ECO:0000256" key="11">
    <source>
        <dbReference type="ARBA" id="ARBA00022824"/>
    </source>
</evidence>
<evidence type="ECO:0000256" key="12">
    <source>
        <dbReference type="ARBA" id="ARBA00022833"/>
    </source>
</evidence>
<dbReference type="AlphaFoldDB" id="A0A137PIN5"/>
<dbReference type="CDD" id="cd16479">
    <property type="entry name" value="RING-H2_synoviolin"/>
    <property type="match status" value="1"/>
</dbReference>
<evidence type="ECO:0000259" key="18">
    <source>
        <dbReference type="PROSITE" id="PS50089"/>
    </source>
</evidence>
<evidence type="ECO:0000256" key="8">
    <source>
        <dbReference type="ARBA" id="ARBA00022723"/>
    </source>
</evidence>
<feature type="transmembrane region" description="Helical" evidence="17">
    <location>
        <begin position="169"/>
        <end position="189"/>
    </location>
</feature>
<dbReference type="EC" id="2.3.2.27" evidence="5"/>